<protein>
    <recommendedName>
        <fullName evidence="4">Carbohydrate deacetylase</fullName>
    </recommendedName>
</protein>
<dbReference type="EMBL" id="SKCS01000019">
    <property type="protein sequence ID" value="TNN20844.1"/>
    <property type="molecule type" value="Genomic_DNA"/>
</dbReference>
<comment type="cofactor">
    <cofactor evidence="1">
        <name>Mg(2+)</name>
        <dbReference type="ChEBI" id="CHEBI:18420"/>
    </cofactor>
</comment>
<evidence type="ECO:0000256" key="5">
    <source>
        <dbReference type="ARBA" id="ARBA00022723"/>
    </source>
</evidence>
<dbReference type="Pfam" id="PF04794">
    <property type="entry name" value="YdjC"/>
    <property type="match status" value="1"/>
</dbReference>
<dbReference type="AlphaFoldDB" id="A0A4Z2DWC6"/>
<dbReference type="GO" id="GO:0005975">
    <property type="term" value="P:carbohydrate metabolic process"/>
    <property type="evidence" value="ECO:0007669"/>
    <property type="project" value="InterPro"/>
</dbReference>
<comment type="caution">
    <text evidence="9">The sequence shown here is derived from an EMBL/GenBank/DDBJ whole genome shotgun (WGS) entry which is preliminary data.</text>
</comment>
<keyword evidence="6" id="KW-0378">Hydrolase</keyword>
<dbReference type="GO" id="GO:0046872">
    <property type="term" value="F:metal ion binding"/>
    <property type="evidence" value="ECO:0007669"/>
    <property type="project" value="UniProtKB-KW"/>
</dbReference>
<accession>A0A4Z2DWC6</accession>
<proteinExistence type="inferred from homology"/>
<evidence type="ECO:0000256" key="4">
    <source>
        <dbReference type="ARBA" id="ARBA00018477"/>
    </source>
</evidence>
<evidence type="ECO:0000256" key="1">
    <source>
        <dbReference type="ARBA" id="ARBA00001946"/>
    </source>
</evidence>
<evidence type="ECO:0000256" key="7">
    <source>
        <dbReference type="ARBA" id="ARBA00022842"/>
    </source>
</evidence>
<dbReference type="PANTHER" id="PTHR31609:SF1">
    <property type="entry name" value="CARBOHYDRATE DEACETYLASE"/>
    <property type="match status" value="1"/>
</dbReference>
<dbReference type="Gene3D" id="3.20.20.370">
    <property type="entry name" value="Glycoside hydrolase/deacetylase"/>
    <property type="match status" value="1"/>
</dbReference>
<evidence type="ECO:0000256" key="8">
    <source>
        <dbReference type="ARBA" id="ARBA00023277"/>
    </source>
</evidence>
<organism evidence="9 10">
    <name type="scientific">Schistosoma japonicum</name>
    <name type="common">Blood fluke</name>
    <dbReference type="NCBI Taxonomy" id="6182"/>
    <lineage>
        <taxon>Eukaryota</taxon>
        <taxon>Metazoa</taxon>
        <taxon>Spiralia</taxon>
        <taxon>Lophotrochozoa</taxon>
        <taxon>Platyhelminthes</taxon>
        <taxon>Trematoda</taxon>
        <taxon>Digenea</taxon>
        <taxon>Strigeidida</taxon>
        <taxon>Schistosomatoidea</taxon>
        <taxon>Schistosomatidae</taxon>
        <taxon>Schistosoma</taxon>
    </lineage>
</organism>
<evidence type="ECO:0000256" key="3">
    <source>
        <dbReference type="ARBA" id="ARBA00008843"/>
    </source>
</evidence>
<dbReference type="OrthoDB" id="8908051at2759"/>
<keyword evidence="8" id="KW-0119">Carbohydrate metabolism</keyword>
<comment type="similarity">
    <text evidence="3">Belongs to the YdjC deacetylase family.</text>
</comment>
<keyword evidence="7" id="KW-0460">Magnesium</keyword>
<dbReference type="SUPFAM" id="SSF88713">
    <property type="entry name" value="Glycoside hydrolase/deacetylase"/>
    <property type="match status" value="1"/>
</dbReference>
<sequence length="195" mass="22257">MDEVEIELESQVNAFRDIFGTIPSHFDGHQHVHILPGIDVVVAKVLSRIGIKWIRVPEEHISETSCYMTESEINFYKEVSDQAVKAKEIFSSYNLKYTQKFIGMTLMGKNQTLASLDQLLSSVDNCDVVEFMVHPGHKIVKHDNEINNIAGCGVGPDLFSQSSDREYEMAFLTSDEFRHYLTERNYELLSFSDLS</sequence>
<evidence type="ECO:0000256" key="6">
    <source>
        <dbReference type="ARBA" id="ARBA00022801"/>
    </source>
</evidence>
<reference evidence="9 10" key="1">
    <citation type="submission" date="2019-03" db="EMBL/GenBank/DDBJ databases">
        <title>An improved genome assembly of the fluke Schistosoma japonicum.</title>
        <authorList>
            <person name="Hu W."/>
            <person name="Luo F."/>
            <person name="Yin M."/>
            <person name="Mo X."/>
            <person name="Sun C."/>
            <person name="Wu Q."/>
            <person name="Zhu B."/>
            <person name="Xiang M."/>
            <person name="Wang J."/>
            <person name="Wang Y."/>
            <person name="Zhang T."/>
            <person name="Xu B."/>
            <person name="Zheng H."/>
            <person name="Feng Z."/>
        </authorList>
    </citation>
    <scope>NUCLEOTIDE SEQUENCE [LARGE SCALE GENOMIC DNA]</scope>
    <source>
        <strain evidence="9">HuSjv2</strain>
        <tissue evidence="9">Worms</tissue>
    </source>
</reference>
<evidence type="ECO:0000313" key="9">
    <source>
        <dbReference type="EMBL" id="TNN20844.1"/>
    </source>
</evidence>
<evidence type="ECO:0000313" key="10">
    <source>
        <dbReference type="Proteomes" id="UP000311919"/>
    </source>
</evidence>
<comment type="function">
    <text evidence="2">Probably catalyzes the deacetylation of acetylated carbohydrates an important step in the degradation of oligosaccharides.</text>
</comment>
<dbReference type="GO" id="GO:0019213">
    <property type="term" value="F:deacetylase activity"/>
    <property type="evidence" value="ECO:0007669"/>
    <property type="project" value="TreeGrafter"/>
</dbReference>
<dbReference type="InterPro" id="IPR006879">
    <property type="entry name" value="YdjC-like"/>
</dbReference>
<keyword evidence="5" id="KW-0479">Metal-binding</keyword>
<evidence type="ECO:0000256" key="2">
    <source>
        <dbReference type="ARBA" id="ARBA00003451"/>
    </source>
</evidence>
<keyword evidence="10" id="KW-1185">Reference proteome</keyword>
<name>A0A4Z2DWC6_SCHJA</name>
<dbReference type="PANTHER" id="PTHR31609">
    <property type="entry name" value="YDJC DEACETYLASE FAMILY MEMBER"/>
    <property type="match status" value="1"/>
</dbReference>
<dbReference type="InterPro" id="IPR011330">
    <property type="entry name" value="Glyco_hydro/deAcase_b/a-brl"/>
</dbReference>
<dbReference type="GO" id="GO:0016787">
    <property type="term" value="F:hydrolase activity"/>
    <property type="evidence" value="ECO:0007669"/>
    <property type="project" value="UniProtKB-KW"/>
</dbReference>
<gene>
    <name evidence="9" type="ORF">EWB00_002929</name>
</gene>
<dbReference type="Proteomes" id="UP000311919">
    <property type="component" value="Unassembled WGS sequence"/>
</dbReference>